<evidence type="ECO:0000256" key="2">
    <source>
        <dbReference type="ARBA" id="ARBA00022692"/>
    </source>
</evidence>
<dbReference type="GO" id="GO:0016020">
    <property type="term" value="C:membrane"/>
    <property type="evidence" value="ECO:0007669"/>
    <property type="project" value="UniProtKB-SubCell"/>
</dbReference>
<comment type="caution">
    <text evidence="6">The sequence shown here is derived from an EMBL/GenBank/DDBJ whole genome shotgun (WGS) entry which is preliminary data.</text>
</comment>
<evidence type="ECO:0000256" key="5">
    <source>
        <dbReference type="SAM" id="Phobius"/>
    </source>
</evidence>
<evidence type="ECO:0000256" key="4">
    <source>
        <dbReference type="ARBA" id="ARBA00023136"/>
    </source>
</evidence>
<evidence type="ECO:0000313" key="6">
    <source>
        <dbReference type="EMBL" id="KAI1613532.1"/>
    </source>
</evidence>
<gene>
    <name evidence="6" type="ORF">EDD36DRAFT_199950</name>
</gene>
<dbReference type="Pfam" id="PF01544">
    <property type="entry name" value="CorA"/>
    <property type="match status" value="1"/>
</dbReference>
<feature type="transmembrane region" description="Helical" evidence="5">
    <location>
        <begin position="336"/>
        <end position="356"/>
    </location>
</feature>
<keyword evidence="4 5" id="KW-0472">Membrane</keyword>
<evidence type="ECO:0000256" key="1">
    <source>
        <dbReference type="ARBA" id="ARBA00004141"/>
    </source>
</evidence>
<accession>A0AAN6DYB7</accession>
<proteinExistence type="predicted"/>
<dbReference type="GO" id="GO:0046873">
    <property type="term" value="F:metal ion transmembrane transporter activity"/>
    <property type="evidence" value="ECO:0007669"/>
    <property type="project" value="InterPro"/>
</dbReference>
<dbReference type="InterPro" id="IPR045863">
    <property type="entry name" value="CorA_TM1_TM2"/>
</dbReference>
<keyword evidence="2 5" id="KW-0812">Transmembrane</keyword>
<evidence type="ECO:0000313" key="7">
    <source>
        <dbReference type="Proteomes" id="UP001203852"/>
    </source>
</evidence>
<dbReference type="Gene3D" id="1.20.58.340">
    <property type="entry name" value="Magnesium transport protein CorA, transmembrane region"/>
    <property type="match status" value="1"/>
</dbReference>
<keyword evidence="7" id="KW-1185">Reference proteome</keyword>
<sequence>MLLFGLPDRLPRYVVECLIGTLGTLFEIKLELFEELAGVELWNTSLAVLAARTDYYSILADVVRSRSAAANCSADVPFGKSFLALNVPTVRTGQADLATVLAFVRENTLKPKDMFFDILGSHRSKATPVEWARHRGARWVLTNVLESSNSTATMMEHGSNEQNQQESLRRLVQGLGRSLAGYFHFWIDWIEVTRDYQAHVAERELPFGLVPDRDLRPIRNNVLADLDQNRDACKIFRVWHRFMEGANGLVPRRKDLEPSNIVWEECFGKAERYEQAVTIRLQTDAALLSLEESKKSIKEAESVGRLTQLAFVFVPLTFTTGVFGMNIVPFGGHAPIKFWITATLLSVGAMVLWSMFKRLENMADLLADFFRH</sequence>
<dbReference type="EMBL" id="MU404353">
    <property type="protein sequence ID" value="KAI1613532.1"/>
    <property type="molecule type" value="Genomic_DNA"/>
</dbReference>
<feature type="transmembrane region" description="Helical" evidence="5">
    <location>
        <begin position="309"/>
        <end position="330"/>
    </location>
</feature>
<keyword evidence="3 5" id="KW-1133">Transmembrane helix</keyword>
<comment type="subcellular location">
    <subcellularLocation>
        <location evidence="1">Membrane</location>
        <topology evidence="1">Multi-pass membrane protein</topology>
    </subcellularLocation>
</comment>
<name>A0AAN6DYB7_9EURO</name>
<evidence type="ECO:0000256" key="3">
    <source>
        <dbReference type="ARBA" id="ARBA00022989"/>
    </source>
</evidence>
<dbReference type="AlphaFoldDB" id="A0AAN6DYB7"/>
<dbReference type="Proteomes" id="UP001203852">
    <property type="component" value="Unassembled WGS sequence"/>
</dbReference>
<reference evidence="6" key="1">
    <citation type="journal article" date="2022" name="bioRxiv">
        <title>Deciphering the potential niche of two novel black yeast fungi from a biological soil crust based on their genomes, phenotypes, and melanin regulation.</title>
        <authorList>
            <consortium name="DOE Joint Genome Institute"/>
            <person name="Carr E.C."/>
            <person name="Barton Q."/>
            <person name="Grambo S."/>
            <person name="Sullivan M."/>
            <person name="Renfro C.M."/>
            <person name="Kuo A."/>
            <person name="Pangilinan J."/>
            <person name="Lipzen A."/>
            <person name="Keymanesh K."/>
            <person name="Savage E."/>
            <person name="Barry K."/>
            <person name="Grigoriev I.V."/>
            <person name="Riekhof W.R."/>
            <person name="Harris S.S."/>
        </authorList>
    </citation>
    <scope>NUCLEOTIDE SEQUENCE</scope>
    <source>
        <strain evidence="6">JF 03-4F</strain>
    </source>
</reference>
<dbReference type="InterPro" id="IPR002523">
    <property type="entry name" value="MgTranspt_CorA/ZnTranspt_ZntB"/>
</dbReference>
<organism evidence="6 7">
    <name type="scientific">Exophiala viscosa</name>
    <dbReference type="NCBI Taxonomy" id="2486360"/>
    <lineage>
        <taxon>Eukaryota</taxon>
        <taxon>Fungi</taxon>
        <taxon>Dikarya</taxon>
        <taxon>Ascomycota</taxon>
        <taxon>Pezizomycotina</taxon>
        <taxon>Eurotiomycetes</taxon>
        <taxon>Chaetothyriomycetidae</taxon>
        <taxon>Chaetothyriales</taxon>
        <taxon>Herpotrichiellaceae</taxon>
        <taxon>Exophiala</taxon>
    </lineage>
</organism>
<protein>
    <submittedName>
        <fullName evidence="6">Uncharacterized protein</fullName>
    </submittedName>
</protein>
<dbReference type="SUPFAM" id="SSF144083">
    <property type="entry name" value="Magnesium transport protein CorA, transmembrane region"/>
    <property type="match status" value="1"/>
</dbReference>